<evidence type="ECO:0000256" key="5">
    <source>
        <dbReference type="SAM" id="SignalP"/>
    </source>
</evidence>
<evidence type="ECO:0000256" key="1">
    <source>
        <dbReference type="ARBA" id="ARBA00004613"/>
    </source>
</evidence>
<comment type="similarity">
    <text evidence="2">Belongs to the cerato-platanin family.</text>
</comment>
<feature type="region of interest" description="Disordered" evidence="4">
    <location>
        <begin position="749"/>
        <end position="772"/>
    </location>
</feature>
<comment type="subcellular location">
    <subcellularLocation>
        <location evidence="1">Secreted</location>
    </subcellularLocation>
</comment>
<dbReference type="EMBL" id="BPWL01000004">
    <property type="protein sequence ID" value="GJJ09279.1"/>
    <property type="molecule type" value="Genomic_DNA"/>
</dbReference>
<dbReference type="Pfam" id="PF07249">
    <property type="entry name" value="Cerato-platanin"/>
    <property type="match status" value="1"/>
</dbReference>
<keyword evidence="7" id="KW-1185">Reference proteome</keyword>
<dbReference type="Gene3D" id="2.40.40.10">
    <property type="entry name" value="RlpA-like domain"/>
    <property type="match status" value="1"/>
</dbReference>
<feature type="region of interest" description="Disordered" evidence="4">
    <location>
        <begin position="246"/>
        <end position="273"/>
    </location>
</feature>
<dbReference type="CDD" id="cd22778">
    <property type="entry name" value="DPBB_CEPL-like"/>
    <property type="match status" value="1"/>
</dbReference>
<feature type="chain" id="PRO_5043820135" evidence="5">
    <location>
        <begin position="19"/>
        <end position="790"/>
    </location>
</feature>
<reference evidence="6" key="1">
    <citation type="submission" date="2021-10" db="EMBL/GenBank/DDBJ databases">
        <title>De novo Genome Assembly of Clathrus columnatus (Basidiomycota, Fungi) Using Illumina and Nanopore Sequence Data.</title>
        <authorList>
            <person name="Ogiso-Tanaka E."/>
            <person name="Itagaki H."/>
            <person name="Hosoya T."/>
            <person name="Hosaka K."/>
        </authorList>
    </citation>
    <scope>NUCLEOTIDE SEQUENCE</scope>
    <source>
        <strain evidence="6">MO-923</strain>
    </source>
</reference>
<feature type="region of interest" description="Disordered" evidence="4">
    <location>
        <begin position="372"/>
        <end position="440"/>
    </location>
</feature>
<keyword evidence="3" id="KW-0964">Secreted</keyword>
<gene>
    <name evidence="6" type="ORF">Clacol_003501</name>
</gene>
<name>A0AAV5A959_9AGAM</name>
<feature type="compositionally biased region" description="Polar residues" evidence="4">
    <location>
        <begin position="403"/>
        <end position="421"/>
    </location>
</feature>
<evidence type="ECO:0000256" key="4">
    <source>
        <dbReference type="SAM" id="MobiDB-lite"/>
    </source>
</evidence>
<dbReference type="InterPro" id="IPR036908">
    <property type="entry name" value="RlpA-like_sf"/>
</dbReference>
<feature type="region of interest" description="Disordered" evidence="4">
    <location>
        <begin position="651"/>
        <end position="679"/>
    </location>
</feature>
<dbReference type="GO" id="GO:0005576">
    <property type="term" value="C:extracellular region"/>
    <property type="evidence" value="ECO:0007669"/>
    <property type="project" value="UniProtKB-SubCell"/>
</dbReference>
<keyword evidence="5" id="KW-0732">Signal</keyword>
<comment type="caution">
    <text evidence="6">The sequence shown here is derived from an EMBL/GenBank/DDBJ whole genome shotgun (WGS) entry which is preliminary data.</text>
</comment>
<protein>
    <submittedName>
        <fullName evidence="6">Uncharacterized protein</fullName>
    </submittedName>
</protein>
<feature type="compositionally biased region" description="Acidic residues" evidence="4">
    <location>
        <begin position="662"/>
        <end position="677"/>
    </location>
</feature>
<evidence type="ECO:0000256" key="2">
    <source>
        <dbReference type="ARBA" id="ARBA00010421"/>
    </source>
</evidence>
<dbReference type="InterPro" id="IPR010829">
    <property type="entry name" value="Cerato-platanin"/>
</dbReference>
<proteinExistence type="inferred from homology"/>
<feature type="signal peptide" evidence="5">
    <location>
        <begin position="1"/>
        <end position="18"/>
    </location>
</feature>
<dbReference type="Proteomes" id="UP001050691">
    <property type="component" value="Unassembled WGS sequence"/>
</dbReference>
<evidence type="ECO:0000313" key="6">
    <source>
        <dbReference type="EMBL" id="GJJ09279.1"/>
    </source>
</evidence>
<sequence length="790" mass="89448">MQPIFFYIVLLVVKLAWTQTPPFQELKITYSDVYDDGNIPVSQVACASSPLFVNYTLTDLDSLPNWPNVGGGFTVTNSSLHGCGTCWLLKYNGTNENVAVLLIDQAASGLNIAKSTMNHLTNGNAEQLGVIYVDAEIIPSYEYSIHPLYGTCHVWQVTPAGKCIDKVGEFVLDEKRAEVYVAALKDVPPGLVPDSEDDDREITLYQYLFLRQGDGKSFAARKSAKLSASMGKLLVKITCSNSLPTLKNKPDANNASEDTTSFDPADNATSVTRPTPTRPLYYIFHFEYKDPYRSGGESGDFNMAYSLNPAPNARPIPKPAIRACDDGFLGLMKQSMSFHRDEIQISSHHHHRFSSIPMPSPDRHVYSSVPLTPSPLKQERGGIGVGNKLISHREINRRKSRSLSDISGGLSSENKSQSEQDSIPEIQDLDDVESQRANSEELKKQLDRVKEKYVQLYRAYKNVSRERTISTRDKSLATSKCLLKHSKHSYPLRLIHINNPSLYPDGCAVFHDFDPKRNREGFVPRKSIKSPSQDNKFRQKSNKIFIPPNIVLFHNPGSKFSVRAKKIIEDAQISFPHNNHRIGPALPMKLTIHERLPTTHEVKIHDAYFLLEEHNWTKFLNLGSLSYRTHPTNASSILEIVQDRRERRLLDAQEGKLSTTTEVEEEITEDESPDDPSLDVKPIVLPATHPLFGTECFAWPLILWNSDFAQIRPGYKTVIKRLHRYSRLRDNKLSPEELEAVKEEAKEKALQAKWASRPKPVSPDEGDTLEWYRESSNRKRGYYRENSRDR</sequence>
<evidence type="ECO:0000313" key="7">
    <source>
        <dbReference type="Proteomes" id="UP001050691"/>
    </source>
</evidence>
<dbReference type="AlphaFoldDB" id="A0AAV5A959"/>
<accession>A0AAV5A959</accession>
<evidence type="ECO:0000256" key="3">
    <source>
        <dbReference type="ARBA" id="ARBA00022525"/>
    </source>
</evidence>
<organism evidence="6 7">
    <name type="scientific">Clathrus columnatus</name>
    <dbReference type="NCBI Taxonomy" id="1419009"/>
    <lineage>
        <taxon>Eukaryota</taxon>
        <taxon>Fungi</taxon>
        <taxon>Dikarya</taxon>
        <taxon>Basidiomycota</taxon>
        <taxon>Agaricomycotina</taxon>
        <taxon>Agaricomycetes</taxon>
        <taxon>Phallomycetidae</taxon>
        <taxon>Phallales</taxon>
        <taxon>Clathraceae</taxon>
        <taxon>Clathrus</taxon>
    </lineage>
</organism>